<dbReference type="GO" id="GO:0005524">
    <property type="term" value="F:ATP binding"/>
    <property type="evidence" value="ECO:0007669"/>
    <property type="project" value="UniProtKB-KW"/>
</dbReference>
<dbReference type="CDD" id="cd02508">
    <property type="entry name" value="ADP_Glucose_PP"/>
    <property type="match status" value="1"/>
</dbReference>
<keyword evidence="3" id="KW-0547">Nucleotide-binding</keyword>
<evidence type="ECO:0000256" key="3">
    <source>
        <dbReference type="ARBA" id="ARBA00022741"/>
    </source>
</evidence>
<feature type="domain" description="Nucleotidyl transferase" evidence="5">
    <location>
        <begin position="2"/>
        <end position="259"/>
    </location>
</feature>
<accession>A0ABC8TBZ1</accession>
<dbReference type="Pfam" id="PF00483">
    <property type="entry name" value="NTP_transferase"/>
    <property type="match status" value="1"/>
</dbReference>
<dbReference type="PANTHER" id="PTHR43523">
    <property type="entry name" value="GLUCOSE-1-PHOSPHATE ADENYLYLTRANSFERASE-RELATED"/>
    <property type="match status" value="1"/>
</dbReference>
<comment type="caution">
    <text evidence="6">The sequence shown here is derived from an EMBL/GenBank/DDBJ whole genome shotgun (WGS) entry which is preliminary data.</text>
</comment>
<comment type="subunit">
    <text evidence="2">Heterotetramer.</text>
</comment>
<dbReference type="InterPro" id="IPR005836">
    <property type="entry name" value="ADP_Glu_pyroP_CS"/>
</dbReference>
<keyword evidence="7" id="KW-1185">Reference proteome</keyword>
<name>A0ABC8TBZ1_9AQUA</name>
<proteinExistence type="inferred from homology"/>
<dbReference type="SUPFAM" id="SSF53448">
    <property type="entry name" value="Nucleotide-diphospho-sugar transferases"/>
    <property type="match status" value="1"/>
</dbReference>
<dbReference type="Gene3D" id="2.160.10.10">
    <property type="entry name" value="Hexapeptide repeat proteins"/>
    <property type="match status" value="1"/>
</dbReference>
<dbReference type="InterPro" id="IPR011004">
    <property type="entry name" value="Trimer_LpxA-like_sf"/>
</dbReference>
<evidence type="ECO:0000313" key="6">
    <source>
        <dbReference type="EMBL" id="CAK9165466.1"/>
    </source>
</evidence>
<evidence type="ECO:0000313" key="7">
    <source>
        <dbReference type="Proteomes" id="UP001642360"/>
    </source>
</evidence>
<gene>
    <name evidence="6" type="ORF">ILEXP_LOCUS34633</name>
</gene>
<dbReference type="InterPro" id="IPR029044">
    <property type="entry name" value="Nucleotide-diphossugar_trans"/>
</dbReference>
<dbReference type="SUPFAM" id="SSF51161">
    <property type="entry name" value="Trimeric LpxA-like enzymes"/>
    <property type="match status" value="1"/>
</dbReference>
<dbReference type="InterPro" id="IPR005835">
    <property type="entry name" value="NTP_transferase_dom"/>
</dbReference>
<dbReference type="EMBL" id="CAUOFW020004391">
    <property type="protein sequence ID" value="CAK9165466.1"/>
    <property type="molecule type" value="Genomic_DNA"/>
</dbReference>
<comment type="similarity">
    <text evidence="1">Belongs to the bacterial/plant glucose-1-phosphate adenylyltransferase family.</text>
</comment>
<dbReference type="InterPro" id="IPR011831">
    <property type="entry name" value="ADP-Glc_PPase"/>
</dbReference>
<keyword evidence="4" id="KW-0067">ATP-binding</keyword>
<evidence type="ECO:0000256" key="1">
    <source>
        <dbReference type="ARBA" id="ARBA00010443"/>
    </source>
</evidence>
<dbReference type="Proteomes" id="UP001642360">
    <property type="component" value="Unassembled WGS sequence"/>
</dbReference>
<dbReference type="PROSITE" id="PS00809">
    <property type="entry name" value="ADP_GLC_PYROPHOSPH_2"/>
    <property type="match status" value="1"/>
</dbReference>
<evidence type="ECO:0000256" key="2">
    <source>
        <dbReference type="ARBA" id="ARBA00011680"/>
    </source>
</evidence>
<sequence length="411" mass="45628">MLYPLTKRRSEGAIPIAGSFRIIDAVVSNCINSNINKIYALTQFNSTSLNSHLSRAYTGARLGKEGFVEVIAAYKSPEDETWFQGTADAVRRCLWLLEEYPIIEFLVLPGHHLYRMDYQKLIEAHRNSNADVTVAVLSSRTRNQDPCLGTFKVNFESEVTEFIEKPEKGQLKSISLESSITLDDIGHKNFPSMGIHVINRDVMIKLLKEYFPKANDLRSEVIPGAIALGMKVHAYQFDGYWEDMRSIAAFYYANMESTKKTNMAFNFYDGDSPVYTLPRHPPPTLITDAVITDCVIGDGCILNSCKIVRTVVGLNTRVGDGAIIEDSVIMGSDDFHSGSAEGKGMDIPIGIGERSYIRKAIVDKSARIGKHVMIINKDNVQEGNKEAYGYIIAEGIVVIIRSAVIPDGSII</sequence>
<organism evidence="6 7">
    <name type="scientific">Ilex paraguariensis</name>
    <name type="common">yerba mate</name>
    <dbReference type="NCBI Taxonomy" id="185542"/>
    <lineage>
        <taxon>Eukaryota</taxon>
        <taxon>Viridiplantae</taxon>
        <taxon>Streptophyta</taxon>
        <taxon>Embryophyta</taxon>
        <taxon>Tracheophyta</taxon>
        <taxon>Spermatophyta</taxon>
        <taxon>Magnoliopsida</taxon>
        <taxon>eudicotyledons</taxon>
        <taxon>Gunneridae</taxon>
        <taxon>Pentapetalae</taxon>
        <taxon>asterids</taxon>
        <taxon>campanulids</taxon>
        <taxon>Aquifoliales</taxon>
        <taxon>Aquifoliaceae</taxon>
        <taxon>Ilex</taxon>
    </lineage>
</organism>
<dbReference type="Pfam" id="PF25247">
    <property type="entry name" value="LbH_GLGC"/>
    <property type="match status" value="1"/>
</dbReference>
<evidence type="ECO:0000259" key="5">
    <source>
        <dbReference type="Pfam" id="PF00483"/>
    </source>
</evidence>
<dbReference type="AlphaFoldDB" id="A0ABC8TBZ1"/>
<dbReference type="Gene3D" id="3.90.550.10">
    <property type="entry name" value="Spore Coat Polysaccharide Biosynthesis Protein SpsA, Chain A"/>
    <property type="match status" value="1"/>
</dbReference>
<dbReference type="CDD" id="cd04651">
    <property type="entry name" value="LbH_G1P_AT_C"/>
    <property type="match status" value="1"/>
</dbReference>
<protein>
    <recommendedName>
        <fullName evidence="5">Nucleotidyl transferase domain-containing protein</fullName>
    </recommendedName>
</protein>
<reference evidence="6 7" key="1">
    <citation type="submission" date="2024-02" db="EMBL/GenBank/DDBJ databases">
        <authorList>
            <person name="Vignale AGUSTIN F."/>
            <person name="Sosa J E."/>
            <person name="Modenutti C."/>
        </authorList>
    </citation>
    <scope>NUCLEOTIDE SEQUENCE [LARGE SCALE GENOMIC DNA]</scope>
</reference>
<dbReference type="PANTHER" id="PTHR43523:SF17">
    <property type="entry name" value="INACTIVE GLUCOSE-1-PHOSPHATE ADENYLYLTRANSFERASE SMALL SUBUNIT 2, CHLOROPLASTIC"/>
    <property type="match status" value="1"/>
</dbReference>
<evidence type="ECO:0000256" key="4">
    <source>
        <dbReference type="ARBA" id="ARBA00022840"/>
    </source>
</evidence>